<name>A0A3B0V3B3_9ZZZZ</name>
<dbReference type="EMBL" id="UOEV01000090">
    <property type="protein sequence ID" value="VAW33242.1"/>
    <property type="molecule type" value="Genomic_DNA"/>
</dbReference>
<reference evidence="2" key="1">
    <citation type="submission" date="2018-06" db="EMBL/GenBank/DDBJ databases">
        <authorList>
            <person name="Zhirakovskaya E."/>
        </authorList>
    </citation>
    <scope>NUCLEOTIDE SEQUENCE</scope>
</reference>
<keyword evidence="1" id="KW-1133">Transmembrane helix</keyword>
<dbReference type="AlphaFoldDB" id="A0A3B0V3B3"/>
<dbReference type="PROSITE" id="PS00409">
    <property type="entry name" value="PROKAR_NTER_METHYL"/>
    <property type="match status" value="1"/>
</dbReference>
<keyword evidence="1" id="KW-0472">Membrane</keyword>
<protein>
    <submittedName>
        <fullName evidence="2">Uncharacterized protein</fullName>
    </submittedName>
</protein>
<proteinExistence type="predicted"/>
<evidence type="ECO:0000313" key="2">
    <source>
        <dbReference type="EMBL" id="VAW33242.1"/>
    </source>
</evidence>
<dbReference type="InterPro" id="IPR012902">
    <property type="entry name" value="N_methyl_site"/>
</dbReference>
<evidence type="ECO:0000256" key="1">
    <source>
        <dbReference type="SAM" id="Phobius"/>
    </source>
</evidence>
<sequence length="192" mass="20867">MKQGFTLIETIVTIAVSTIVFTALMFVIRYFYRTNAYVFEQTAAVESAREGVINAMRDLREASYGADGSYPVVSASDSAVTFYAEDGSNVIDKIHYYLSGETLYRGTTEPVGNPPTYLGQPEKVKTIATHVVNTSIPVFRYYGANGALLVSPIDVADITSVNTTVTVNLNPARAPENFTLSAGAMLRNLRGN</sequence>
<dbReference type="NCBIfam" id="TIGR02532">
    <property type="entry name" value="IV_pilin_GFxxxE"/>
    <property type="match status" value="1"/>
</dbReference>
<feature type="transmembrane region" description="Helical" evidence="1">
    <location>
        <begin position="12"/>
        <end position="32"/>
    </location>
</feature>
<gene>
    <name evidence="2" type="ORF">MNBD_CPR01-138</name>
</gene>
<keyword evidence="1" id="KW-0812">Transmembrane</keyword>
<dbReference type="Pfam" id="PF07963">
    <property type="entry name" value="N_methyl"/>
    <property type="match status" value="1"/>
</dbReference>
<accession>A0A3B0V3B3</accession>
<organism evidence="2">
    <name type="scientific">hydrothermal vent metagenome</name>
    <dbReference type="NCBI Taxonomy" id="652676"/>
    <lineage>
        <taxon>unclassified sequences</taxon>
        <taxon>metagenomes</taxon>
        <taxon>ecological metagenomes</taxon>
    </lineage>
</organism>